<dbReference type="PANTHER" id="PTHR23130">
    <property type="entry name" value="CYTOCHROME B561 AND DOMON DOMAIN-CONTAINING PROTEIN"/>
    <property type="match status" value="1"/>
</dbReference>
<evidence type="ECO:0000313" key="9">
    <source>
        <dbReference type="Proteomes" id="UP000087171"/>
    </source>
</evidence>
<name>A0A1S2YUQ6_CICAR</name>
<dbReference type="OrthoDB" id="1720670at2759"/>
<keyword evidence="5 6" id="KW-0472">Membrane</keyword>
<accession>A0A1S2YUQ6</accession>
<dbReference type="eggNOG" id="KOG4293">
    <property type="taxonomic scope" value="Eukaryota"/>
</dbReference>
<protein>
    <submittedName>
        <fullName evidence="10">Auxin-induced in root cultures protein 12</fullName>
    </submittedName>
</protein>
<evidence type="ECO:0000256" key="4">
    <source>
        <dbReference type="ARBA" id="ARBA00022982"/>
    </source>
</evidence>
<reference evidence="9" key="1">
    <citation type="journal article" date="2013" name="Nat. Biotechnol.">
        <title>Draft genome sequence of chickpea (Cicer arietinum) provides a resource for trait improvement.</title>
        <authorList>
            <person name="Varshney R.K."/>
            <person name="Song C."/>
            <person name="Saxena R.K."/>
            <person name="Azam S."/>
            <person name="Yu S."/>
            <person name="Sharpe A.G."/>
            <person name="Cannon S."/>
            <person name="Baek J."/>
            <person name="Rosen B.D."/>
            <person name="Tar'an B."/>
            <person name="Millan T."/>
            <person name="Zhang X."/>
            <person name="Ramsay L.D."/>
            <person name="Iwata A."/>
            <person name="Wang Y."/>
            <person name="Nelson W."/>
            <person name="Farmer A.D."/>
            <person name="Gaur P.M."/>
            <person name="Soderlund C."/>
            <person name="Penmetsa R.V."/>
            <person name="Xu C."/>
            <person name="Bharti A.K."/>
            <person name="He W."/>
            <person name="Winter P."/>
            <person name="Zhao S."/>
            <person name="Hane J.K."/>
            <person name="Carrasquilla-Garcia N."/>
            <person name="Condie J.A."/>
            <person name="Upadhyaya H.D."/>
            <person name="Luo M.C."/>
            <person name="Thudi M."/>
            <person name="Gowda C.L."/>
            <person name="Singh N.P."/>
            <person name="Lichtenzveig J."/>
            <person name="Gali K.K."/>
            <person name="Rubio J."/>
            <person name="Nadarajan N."/>
            <person name="Dolezel J."/>
            <person name="Bansal K.C."/>
            <person name="Xu X."/>
            <person name="Edwards D."/>
            <person name="Zhang G."/>
            <person name="Kahl G."/>
            <person name="Gil J."/>
            <person name="Singh K.B."/>
            <person name="Datta S.K."/>
            <person name="Jackson S.A."/>
            <person name="Wang J."/>
            <person name="Cook D.R."/>
        </authorList>
    </citation>
    <scope>NUCLEOTIDE SEQUENCE [LARGE SCALE GENOMIC DNA]</scope>
    <source>
        <strain evidence="9">cv. CDC Frontier</strain>
    </source>
</reference>
<keyword evidence="6" id="KW-0812">Transmembrane</keyword>
<evidence type="ECO:0000313" key="10">
    <source>
        <dbReference type="RefSeq" id="XP_004510221.1"/>
    </source>
</evidence>
<evidence type="ECO:0000256" key="3">
    <source>
        <dbReference type="ARBA" id="ARBA00022729"/>
    </source>
</evidence>
<dbReference type="Proteomes" id="UP000087171">
    <property type="component" value="Chromosome Ca7"/>
</dbReference>
<feature type="signal peptide" evidence="7">
    <location>
        <begin position="1"/>
        <end position="25"/>
    </location>
</feature>
<dbReference type="Pfam" id="PF04526">
    <property type="entry name" value="DUF568"/>
    <property type="match status" value="1"/>
</dbReference>
<comment type="subcellular location">
    <subcellularLocation>
        <location evidence="1">Membrane</location>
    </subcellularLocation>
</comment>
<dbReference type="InterPro" id="IPR045265">
    <property type="entry name" value="AIR12_DOMON"/>
</dbReference>
<dbReference type="AlphaFoldDB" id="A0A1S2YUQ6"/>
<keyword evidence="4" id="KW-0249">Electron transport</keyword>
<proteinExistence type="predicted"/>
<gene>
    <name evidence="10" type="primary">LOC101509464</name>
</gene>
<keyword evidence="2" id="KW-0813">Transport</keyword>
<dbReference type="GO" id="GO:0016020">
    <property type="term" value="C:membrane"/>
    <property type="evidence" value="ECO:0007669"/>
    <property type="project" value="UniProtKB-SubCell"/>
</dbReference>
<organism evidence="9 10">
    <name type="scientific">Cicer arietinum</name>
    <name type="common">Chickpea</name>
    <name type="synonym">Garbanzo</name>
    <dbReference type="NCBI Taxonomy" id="3827"/>
    <lineage>
        <taxon>Eukaryota</taxon>
        <taxon>Viridiplantae</taxon>
        <taxon>Streptophyta</taxon>
        <taxon>Embryophyta</taxon>
        <taxon>Tracheophyta</taxon>
        <taxon>Spermatophyta</taxon>
        <taxon>Magnoliopsida</taxon>
        <taxon>eudicotyledons</taxon>
        <taxon>Gunneridae</taxon>
        <taxon>Pentapetalae</taxon>
        <taxon>rosids</taxon>
        <taxon>fabids</taxon>
        <taxon>Fabales</taxon>
        <taxon>Fabaceae</taxon>
        <taxon>Papilionoideae</taxon>
        <taxon>50 kb inversion clade</taxon>
        <taxon>NPAAA clade</taxon>
        <taxon>Hologalegina</taxon>
        <taxon>IRL clade</taxon>
        <taxon>Cicereae</taxon>
        <taxon>Cicer</taxon>
    </lineage>
</organism>
<dbReference type="PaxDb" id="3827-XP_004510221.1"/>
<evidence type="ECO:0000256" key="5">
    <source>
        <dbReference type="ARBA" id="ARBA00023136"/>
    </source>
</evidence>
<dbReference type="GeneID" id="101509464"/>
<keyword evidence="9" id="KW-1185">Reference proteome</keyword>
<feature type="transmembrane region" description="Helical" evidence="6">
    <location>
        <begin position="219"/>
        <end position="239"/>
    </location>
</feature>
<evidence type="ECO:0000259" key="8">
    <source>
        <dbReference type="PROSITE" id="PS50836"/>
    </source>
</evidence>
<dbReference type="PANTHER" id="PTHR23130:SF157">
    <property type="entry name" value="AUXIN-INDUCED IN ROOT CULTURES PROTEIN 12"/>
    <property type="match status" value="1"/>
</dbReference>
<feature type="chain" id="PRO_5010262568" evidence="7">
    <location>
        <begin position="26"/>
        <end position="241"/>
    </location>
</feature>
<evidence type="ECO:0000256" key="7">
    <source>
        <dbReference type="SAM" id="SignalP"/>
    </source>
</evidence>
<dbReference type="RefSeq" id="XP_004510221.1">
    <property type="nucleotide sequence ID" value="XM_004510164.3"/>
</dbReference>
<evidence type="ECO:0000256" key="6">
    <source>
        <dbReference type="SAM" id="Phobius"/>
    </source>
</evidence>
<dbReference type="STRING" id="3827.A0A1S2YUQ6"/>
<evidence type="ECO:0000256" key="2">
    <source>
        <dbReference type="ARBA" id="ARBA00022448"/>
    </source>
</evidence>
<keyword evidence="6" id="KW-1133">Transmembrane helix</keyword>
<keyword evidence="3 7" id="KW-0732">Signal</keyword>
<dbReference type="InterPro" id="IPR005018">
    <property type="entry name" value="DOMON_domain"/>
</dbReference>
<reference evidence="10" key="2">
    <citation type="submission" date="2025-08" db="UniProtKB">
        <authorList>
            <consortium name="RefSeq"/>
        </authorList>
    </citation>
    <scope>IDENTIFICATION</scope>
    <source>
        <tissue evidence="10">Etiolated seedlings</tissue>
    </source>
</reference>
<dbReference type="KEGG" id="cam:101509464"/>
<feature type="domain" description="DOMON" evidence="8">
    <location>
        <begin position="49"/>
        <end position="162"/>
    </location>
</feature>
<evidence type="ECO:0000256" key="1">
    <source>
        <dbReference type="ARBA" id="ARBA00004370"/>
    </source>
</evidence>
<dbReference type="PROSITE" id="PS50836">
    <property type="entry name" value="DOMON"/>
    <property type="match status" value="1"/>
</dbReference>
<sequence length="241" mass="25098">MASSSSLLFIISISIFFSLISPSHSALSCASQKLPSNRKYTNCTDLPALSATLHFTYNTTTHSVSVAFTAAPPTPDGWVSWGINPSGGRMVGTQALIAYKLNGNVGVHTYNLTSYGAIDAVKSLSVETSELAAEESNGVITIFAVVKLPEKADNISQVWQVGPVVSGKPAKHDFKPDNLNAYVALSVVGSTEVGGGNSTTPGSGNSTASPPVGQKSGGVSLLMGGRFYFGFVLLLLSFITM</sequence>
<dbReference type="CDD" id="cd09629">
    <property type="entry name" value="DOMON_CIL1_like"/>
    <property type="match status" value="1"/>
</dbReference>